<dbReference type="Pfam" id="PF13086">
    <property type="entry name" value="AAA_11"/>
    <property type="match status" value="2"/>
</dbReference>
<dbReference type="RefSeq" id="XP_001360714.4">
    <property type="nucleotide sequence ID" value="XM_001360677.4"/>
</dbReference>
<dbReference type="InterPro" id="IPR041677">
    <property type="entry name" value="DNA2/NAM7_AAA_11"/>
</dbReference>
<keyword evidence="5" id="KW-0378">Hydrolase</keyword>
<feature type="domain" description="DNA2/NAM7 helicase-like C-terminal" evidence="3">
    <location>
        <begin position="528"/>
        <end position="733"/>
    </location>
</feature>
<proteinExistence type="predicted"/>
<evidence type="ECO:0000256" key="1">
    <source>
        <dbReference type="ARBA" id="ARBA00023158"/>
    </source>
</evidence>
<dbReference type="InterPro" id="IPR026122">
    <property type="entry name" value="MOV-10/SDE3_DEXXQ/H-box"/>
</dbReference>
<organism evidence="4 5">
    <name type="scientific">Drosophila pseudoobscura pseudoobscura</name>
    <name type="common">Fruit fly</name>
    <dbReference type="NCBI Taxonomy" id="46245"/>
    <lineage>
        <taxon>Eukaryota</taxon>
        <taxon>Metazoa</taxon>
        <taxon>Ecdysozoa</taxon>
        <taxon>Arthropoda</taxon>
        <taxon>Hexapoda</taxon>
        <taxon>Insecta</taxon>
        <taxon>Pterygota</taxon>
        <taxon>Neoptera</taxon>
        <taxon>Endopterygota</taxon>
        <taxon>Diptera</taxon>
        <taxon>Brachycera</taxon>
        <taxon>Muscomorpha</taxon>
        <taxon>Ephydroidea</taxon>
        <taxon>Drosophilidae</taxon>
        <taxon>Drosophila</taxon>
        <taxon>Sophophora</taxon>
    </lineage>
</organism>
<dbReference type="InterPro" id="IPR047187">
    <property type="entry name" value="SF1_C_Upf1"/>
</dbReference>
<dbReference type="KEGG" id="dpo:4804096"/>
<evidence type="ECO:0000259" key="3">
    <source>
        <dbReference type="Pfam" id="PF13087"/>
    </source>
</evidence>
<feature type="domain" description="DNA2/NAM7 helicase helicase" evidence="2">
    <location>
        <begin position="453"/>
        <end position="520"/>
    </location>
</feature>
<sequence>MASTRMHASGMNLQLLDRQLSHIGTEVDFWLKQTVQLKLAKSEPLNGTNAGGTMPGIVIQHGSSGFTRDLPYYEPNAKMLQAHTNNFMDDDLTDNDAIFAHYLSTEKLEFYNASSVMLTLLTIEDVTTMKLYSQLTEPDVAVHKVHRNAFRVALTARDSVNAEEVVSPGIDEIVLIPKCSLMASPLPKELISALFPHPHEQLPLKDPMRRHVASVEQVCRTSVHFKFSKEKLPDVNVLQSQRFHVILRSTRIPFRFMYRAVNMLPEMPSLRRYLFPFPNWLTTMIETSKISLHDCNLPSWMQIQPPPPQAPPAHIWLLNETIGYNEEQLEAVQTIVAGPNPKAPFIVFGPPGTGKTTTIVEAILQVRLRRPQSRILVAAGSNSACDTIAMKLCEYIEGNFRLMFLRKKALIRIYSRSIFKKGLKLVPPLLLKNSNCSGHLFRHLRVGNVITYTIIVATLVTVGRLANDGFGDFFTHIFIDEAGASTEPETIMGIVGVKQNKNCHVILSGDHKQLGAVIKSSRAASLGLNQSLMERLLASDCYKVDENGNYDRTLQVRLRRNYRSHPEIVRLFNELYYGGELIAKAPDEQVNLAAEWDVLPNGQFPIIFQATHGATEKEEHTTSSFNSLEAKVLCWYVKHLIKNGLGPNIEVKQEDIGVVAPYTSQGNLIIRKLKRQGLGNVEVGSVETYQGREKLIIIATLVRSFSNMGFMRNPRRINVLISRPKALLILIGNPVTLRHHPDFKFIIDECIQHQTYLFKKRDSLHSVVKHVAISDLEDGKNVNTANPKKALVKAKQVIPEMDKISTTICAMMNALNIS</sequence>
<reference evidence="5" key="2">
    <citation type="submission" date="2025-08" db="UniProtKB">
        <authorList>
            <consortium name="RefSeq"/>
        </authorList>
    </citation>
    <scope>IDENTIFICATION</scope>
    <source>
        <strain evidence="5">MV-25-SWS-2005</strain>
        <tissue evidence="5">Whole body</tissue>
    </source>
</reference>
<dbReference type="PANTHER" id="PTHR10887">
    <property type="entry name" value="DNA2/NAM7 HELICASE FAMILY"/>
    <property type="match status" value="1"/>
</dbReference>
<dbReference type="GO" id="GO:0035194">
    <property type="term" value="P:regulatory ncRNA-mediated post-transcriptional gene silencing"/>
    <property type="evidence" value="ECO:0007669"/>
    <property type="project" value="TreeGrafter"/>
</dbReference>
<dbReference type="InterPro" id="IPR045055">
    <property type="entry name" value="DNA2/NAM7-like"/>
</dbReference>
<dbReference type="FunCoup" id="A0A6I8UU84">
    <property type="interactions" value="192"/>
</dbReference>
<keyword evidence="5" id="KW-0067">ATP-binding</keyword>
<dbReference type="AlphaFoldDB" id="A0A6I8UU84"/>
<dbReference type="InterPro" id="IPR027417">
    <property type="entry name" value="P-loop_NTPase"/>
</dbReference>
<evidence type="ECO:0000313" key="4">
    <source>
        <dbReference type="Proteomes" id="UP000001819"/>
    </source>
</evidence>
<dbReference type="CDD" id="cd18808">
    <property type="entry name" value="SF1_C_Upf1"/>
    <property type="match status" value="1"/>
</dbReference>
<accession>A0A6I8UU84</accession>
<dbReference type="SUPFAM" id="SSF52540">
    <property type="entry name" value="P-loop containing nucleoside triphosphate hydrolases"/>
    <property type="match status" value="1"/>
</dbReference>
<protein>
    <submittedName>
        <fullName evidence="5">Helicase mov-10-B.2</fullName>
    </submittedName>
</protein>
<dbReference type="GO" id="GO:0032574">
    <property type="term" value="F:5'-3' RNA helicase activity"/>
    <property type="evidence" value="ECO:0007669"/>
    <property type="project" value="InterPro"/>
</dbReference>
<keyword evidence="1" id="KW-0943">RNA-mediated gene silencing</keyword>
<dbReference type="CDD" id="cd18038">
    <property type="entry name" value="DEXXQc_Helz-like"/>
    <property type="match status" value="1"/>
</dbReference>
<dbReference type="InParanoid" id="A0A6I8UU84"/>
<feature type="domain" description="DNA2/NAM7 helicase helicase" evidence="2">
    <location>
        <begin position="324"/>
        <end position="417"/>
    </location>
</feature>
<name>A0A6I8UU84_DROPS</name>
<dbReference type="Proteomes" id="UP000001819">
    <property type="component" value="Chromosome 3"/>
</dbReference>
<dbReference type="Gene3D" id="3.40.50.300">
    <property type="entry name" value="P-loop containing nucleotide triphosphate hydrolases"/>
    <property type="match status" value="2"/>
</dbReference>
<evidence type="ECO:0000313" key="5">
    <source>
        <dbReference type="RefSeq" id="XP_001360714.4"/>
    </source>
</evidence>
<keyword evidence="4" id="KW-1185">Reference proteome</keyword>
<dbReference type="Pfam" id="PF13087">
    <property type="entry name" value="AAA_12"/>
    <property type="match status" value="1"/>
</dbReference>
<keyword evidence="5" id="KW-0547">Nucleotide-binding</keyword>
<keyword evidence="5" id="KW-0347">Helicase</keyword>
<dbReference type="InterPro" id="IPR041679">
    <property type="entry name" value="DNA2/NAM7-like_C"/>
</dbReference>
<dbReference type="GO" id="GO:0003723">
    <property type="term" value="F:RNA binding"/>
    <property type="evidence" value="ECO:0007669"/>
    <property type="project" value="InterPro"/>
</dbReference>
<dbReference type="PANTHER" id="PTHR10887:SF419">
    <property type="entry name" value="RNA HELICASE MOV10L1"/>
    <property type="match status" value="1"/>
</dbReference>
<dbReference type="GO" id="GO:0005829">
    <property type="term" value="C:cytosol"/>
    <property type="evidence" value="ECO:0007669"/>
    <property type="project" value="TreeGrafter"/>
</dbReference>
<gene>
    <name evidence="5" type="primary">Mov10</name>
</gene>
<evidence type="ECO:0000259" key="2">
    <source>
        <dbReference type="Pfam" id="PF13086"/>
    </source>
</evidence>
<dbReference type="GO" id="GO:0043186">
    <property type="term" value="C:P granule"/>
    <property type="evidence" value="ECO:0007669"/>
    <property type="project" value="TreeGrafter"/>
</dbReference>
<reference evidence="4" key="1">
    <citation type="submission" date="2024-06" db="UniProtKB">
        <authorList>
            <consortium name="RefSeq"/>
        </authorList>
    </citation>
    <scope>NUCLEOTIDE SEQUENCE [LARGE SCALE GENOMIC DNA]</scope>
    <source>
        <strain evidence="4">MV2-25</strain>
    </source>
</reference>